<dbReference type="InterPro" id="IPR010259">
    <property type="entry name" value="S8pro/Inhibitor_I9"/>
</dbReference>
<keyword evidence="5 9" id="KW-0378">Hydrolase</keyword>
<dbReference type="GO" id="GO:0004252">
    <property type="term" value="F:serine-type endopeptidase activity"/>
    <property type="evidence" value="ECO:0007669"/>
    <property type="project" value="UniProtKB-UniRule"/>
</dbReference>
<dbReference type="InterPro" id="IPR023827">
    <property type="entry name" value="Peptidase_S8_Asp-AS"/>
</dbReference>
<dbReference type="Pfam" id="PF00082">
    <property type="entry name" value="Peptidase_S8"/>
    <property type="match status" value="1"/>
</dbReference>
<evidence type="ECO:0000313" key="16">
    <source>
        <dbReference type="Proteomes" id="UP000326396"/>
    </source>
</evidence>
<dbReference type="PRINTS" id="PR00723">
    <property type="entry name" value="SUBTILISIN"/>
</dbReference>
<dbReference type="InterPro" id="IPR037045">
    <property type="entry name" value="S8pro/Inhibitor_I9_sf"/>
</dbReference>
<dbReference type="Proteomes" id="UP000326396">
    <property type="component" value="Linkage Group LG5"/>
</dbReference>
<sequence length="651" mass="69711">MLPTVGLLLFVTCTTTLFNLFPTTATDLKTYIVYLSSPDHQTHETEEWYNSFLSKVASRSNEKPVMVHAYSHVVTGFAAKMTPDQAETMENLSGVLSVMPTGVLQLHTTRSPYFLGLRQDSGLWKDSSSGKGIIIGVIDSGIARGHPSFNDDNIPAPPSTWKGTCEGGGCNNKLIGIRNLINGSSSLDDEIGHGTHTSSTAAGNVVENANVFGLGNGTGSGMAPMAHLAMYKVCDPSGCGEADILAGVDAAIEDGVNVLSISLGRYSPARFDQDHLAVGTFAAMQKGIFGKVVLCDVDENYSNEEKGYAVKNAGGAAMIITNDNVTGSSISADLHVILASYVGYKEGVEIKKYLNSTSSPVAAILCGGTVVGLKTNPEMADFSSRGPNSISPGILKPDITGPGVNILAAWSYSIENRTDTNATYNVVRGTSMSCPHLAGIAALLKSKHPEWSPAAIKSALMTTAGQVNRNQDPILDERGLPADVLAMGSGHVNPQKALEPGLVFDIQPDDYIPYLCGLGYNQGQIEKIVKKKVSCAKKIEEAELNYPSFAVSLKRGESKTYARTVTNVGSPYSSYDIKDYSVPKGVSIKVGLRNDDQVLSFNTLQQKQTYEVTFSRDIEDKEKGPYGQGHMTWISDSGKYTVRTPFSFKFE</sequence>
<feature type="active site" description="Charge relay system" evidence="8 9">
    <location>
        <position position="193"/>
    </location>
</feature>
<dbReference type="InterPro" id="IPR034197">
    <property type="entry name" value="Peptidases_S8_3"/>
</dbReference>
<dbReference type="PROSITE" id="PS00136">
    <property type="entry name" value="SUBTILASE_ASP"/>
    <property type="match status" value="1"/>
</dbReference>
<comment type="similarity">
    <text evidence="2 9">Belongs to the peptidase S8 family.</text>
</comment>
<reference evidence="15 16" key="1">
    <citation type="submission" date="2019-05" db="EMBL/GenBank/DDBJ databases">
        <title>Mikania micrantha, genome provides insights into the molecular mechanism of rapid growth.</title>
        <authorList>
            <person name="Liu B."/>
        </authorList>
    </citation>
    <scope>NUCLEOTIDE SEQUENCE [LARGE SCALE GENOMIC DNA]</scope>
    <source>
        <strain evidence="15">NLD-2019</strain>
        <tissue evidence="15">Leaf</tissue>
    </source>
</reference>
<proteinExistence type="inferred from homology"/>
<dbReference type="PANTHER" id="PTHR10795">
    <property type="entry name" value="PROPROTEIN CONVERTASE SUBTILISIN/KEXIN"/>
    <property type="match status" value="1"/>
</dbReference>
<keyword evidence="16" id="KW-1185">Reference proteome</keyword>
<dbReference type="EMBL" id="SZYD01000015">
    <property type="protein sequence ID" value="KAD3641880.1"/>
    <property type="molecule type" value="Genomic_DNA"/>
</dbReference>
<dbReference type="InterPro" id="IPR036852">
    <property type="entry name" value="Peptidase_S8/S53_dom_sf"/>
</dbReference>
<evidence type="ECO:0000256" key="3">
    <source>
        <dbReference type="ARBA" id="ARBA00022670"/>
    </source>
</evidence>
<dbReference type="PROSITE" id="PS51892">
    <property type="entry name" value="SUBTILASE"/>
    <property type="match status" value="1"/>
</dbReference>
<dbReference type="Pfam" id="PF17766">
    <property type="entry name" value="fn3_6"/>
    <property type="match status" value="1"/>
</dbReference>
<dbReference type="GO" id="GO:0005576">
    <property type="term" value="C:extracellular region"/>
    <property type="evidence" value="ECO:0007669"/>
    <property type="project" value="UniProtKB-SubCell"/>
</dbReference>
<evidence type="ECO:0000313" key="15">
    <source>
        <dbReference type="EMBL" id="KAD3641880.1"/>
    </source>
</evidence>
<feature type="signal peptide" evidence="10">
    <location>
        <begin position="1"/>
        <end position="25"/>
    </location>
</feature>
<evidence type="ECO:0000259" key="11">
    <source>
        <dbReference type="Pfam" id="PF00082"/>
    </source>
</evidence>
<dbReference type="Gene3D" id="3.30.70.80">
    <property type="entry name" value="Peptidase S8 propeptide/proteinase inhibitor I9"/>
    <property type="match status" value="1"/>
</dbReference>
<dbReference type="AlphaFoldDB" id="A0A5N6MNP7"/>
<keyword evidence="7" id="KW-0325">Glycoprotein</keyword>
<evidence type="ECO:0000259" key="12">
    <source>
        <dbReference type="Pfam" id="PF02225"/>
    </source>
</evidence>
<dbReference type="InterPro" id="IPR015500">
    <property type="entry name" value="Peptidase_S8_subtilisin-rel"/>
</dbReference>
<gene>
    <name evidence="15" type="ORF">E3N88_31104</name>
</gene>
<evidence type="ECO:0000256" key="6">
    <source>
        <dbReference type="ARBA" id="ARBA00022825"/>
    </source>
</evidence>
<dbReference type="InterPro" id="IPR000209">
    <property type="entry name" value="Peptidase_S8/S53_dom"/>
</dbReference>
<feature type="active site" description="Charge relay system" evidence="8 9">
    <location>
        <position position="431"/>
    </location>
</feature>
<evidence type="ECO:0000256" key="10">
    <source>
        <dbReference type="SAM" id="SignalP"/>
    </source>
</evidence>
<dbReference type="Gene3D" id="2.60.40.2310">
    <property type="match status" value="1"/>
</dbReference>
<evidence type="ECO:0000256" key="7">
    <source>
        <dbReference type="ARBA" id="ARBA00023180"/>
    </source>
</evidence>
<accession>A0A5N6MNP7</accession>
<dbReference type="Gene3D" id="3.40.50.200">
    <property type="entry name" value="Peptidase S8/S53 domain"/>
    <property type="match status" value="2"/>
</dbReference>
<keyword evidence="4 10" id="KW-0732">Signal</keyword>
<dbReference type="InterPro" id="IPR003137">
    <property type="entry name" value="PA_domain"/>
</dbReference>
<feature type="domain" description="Subtilisin-like protease fibronectin type-III" evidence="14">
    <location>
        <begin position="543"/>
        <end position="646"/>
    </location>
</feature>
<evidence type="ECO:0000256" key="1">
    <source>
        <dbReference type="ARBA" id="ARBA00004613"/>
    </source>
</evidence>
<keyword evidence="3 9" id="KW-0645">Protease</keyword>
<dbReference type="Gene3D" id="3.50.30.30">
    <property type="match status" value="1"/>
</dbReference>
<feature type="chain" id="PRO_5024401497" evidence="10">
    <location>
        <begin position="26"/>
        <end position="651"/>
    </location>
</feature>
<feature type="domain" description="Inhibitor I9" evidence="13">
    <location>
        <begin position="30"/>
        <end position="107"/>
    </location>
</feature>
<feature type="active site" description="Charge relay system" evidence="8 9">
    <location>
        <position position="139"/>
    </location>
</feature>
<evidence type="ECO:0000256" key="8">
    <source>
        <dbReference type="PIRSR" id="PIRSR615500-1"/>
    </source>
</evidence>
<comment type="caution">
    <text evidence="15">The sequence shown here is derived from an EMBL/GenBank/DDBJ whole genome shotgun (WGS) entry which is preliminary data.</text>
</comment>
<organism evidence="15 16">
    <name type="scientific">Mikania micrantha</name>
    <name type="common">bitter vine</name>
    <dbReference type="NCBI Taxonomy" id="192012"/>
    <lineage>
        <taxon>Eukaryota</taxon>
        <taxon>Viridiplantae</taxon>
        <taxon>Streptophyta</taxon>
        <taxon>Embryophyta</taxon>
        <taxon>Tracheophyta</taxon>
        <taxon>Spermatophyta</taxon>
        <taxon>Magnoliopsida</taxon>
        <taxon>eudicotyledons</taxon>
        <taxon>Gunneridae</taxon>
        <taxon>Pentapetalae</taxon>
        <taxon>asterids</taxon>
        <taxon>campanulids</taxon>
        <taxon>Asterales</taxon>
        <taxon>Asteraceae</taxon>
        <taxon>Asteroideae</taxon>
        <taxon>Heliantheae alliance</taxon>
        <taxon>Eupatorieae</taxon>
        <taxon>Mikania</taxon>
    </lineage>
</organism>
<comment type="subcellular location">
    <subcellularLocation>
        <location evidence="1">Secreted</location>
    </subcellularLocation>
</comment>
<evidence type="ECO:0000256" key="2">
    <source>
        <dbReference type="ARBA" id="ARBA00011073"/>
    </source>
</evidence>
<dbReference type="SUPFAM" id="SSF52743">
    <property type="entry name" value="Subtilisin-like"/>
    <property type="match status" value="1"/>
</dbReference>
<evidence type="ECO:0000256" key="9">
    <source>
        <dbReference type="PROSITE-ProRule" id="PRU01240"/>
    </source>
</evidence>
<dbReference type="InterPro" id="IPR045051">
    <property type="entry name" value="SBT"/>
</dbReference>
<evidence type="ECO:0000256" key="5">
    <source>
        <dbReference type="ARBA" id="ARBA00022801"/>
    </source>
</evidence>
<dbReference type="OrthoDB" id="206201at2759"/>
<dbReference type="InterPro" id="IPR041469">
    <property type="entry name" value="Subtilisin-like_FN3"/>
</dbReference>
<protein>
    <submittedName>
        <fullName evidence="15">Uncharacterized protein</fullName>
    </submittedName>
</protein>
<dbReference type="GO" id="GO:0006508">
    <property type="term" value="P:proteolysis"/>
    <property type="evidence" value="ECO:0007669"/>
    <property type="project" value="UniProtKB-KW"/>
</dbReference>
<keyword evidence="6 9" id="KW-0720">Serine protease</keyword>
<evidence type="ECO:0000259" key="13">
    <source>
        <dbReference type="Pfam" id="PF05922"/>
    </source>
</evidence>
<feature type="domain" description="PA" evidence="12">
    <location>
        <begin position="288"/>
        <end position="349"/>
    </location>
</feature>
<name>A0A5N6MNP7_9ASTR</name>
<feature type="domain" description="Peptidase S8/S53" evidence="11">
    <location>
        <begin position="130"/>
        <end position="472"/>
    </location>
</feature>
<dbReference type="Pfam" id="PF05922">
    <property type="entry name" value="Inhibitor_I9"/>
    <property type="match status" value="1"/>
</dbReference>
<evidence type="ECO:0000259" key="14">
    <source>
        <dbReference type="Pfam" id="PF17766"/>
    </source>
</evidence>
<dbReference type="CDD" id="cd04852">
    <property type="entry name" value="Peptidases_S8_3"/>
    <property type="match status" value="1"/>
</dbReference>
<evidence type="ECO:0000256" key="4">
    <source>
        <dbReference type="ARBA" id="ARBA00022729"/>
    </source>
</evidence>
<dbReference type="Pfam" id="PF02225">
    <property type="entry name" value="PA"/>
    <property type="match status" value="1"/>
</dbReference>